<feature type="domain" description="Rho-GAP" evidence="2">
    <location>
        <begin position="191"/>
        <end position="368"/>
    </location>
</feature>
<feature type="region of interest" description="Disordered" evidence="1">
    <location>
        <begin position="377"/>
        <end position="447"/>
    </location>
</feature>
<dbReference type="OrthoDB" id="410651at2759"/>
<feature type="region of interest" description="Disordered" evidence="1">
    <location>
        <begin position="524"/>
        <end position="545"/>
    </location>
</feature>
<dbReference type="InterPro" id="IPR008936">
    <property type="entry name" value="Rho_GTPase_activation_prot"/>
</dbReference>
<dbReference type="Gene3D" id="3.40.525.10">
    <property type="entry name" value="CRAL-TRIO lipid binding domain"/>
    <property type="match status" value="1"/>
</dbReference>
<dbReference type="SUPFAM" id="SSF48350">
    <property type="entry name" value="GTPase activation domain, GAP"/>
    <property type="match status" value="1"/>
</dbReference>
<protein>
    <recommendedName>
        <fullName evidence="2">Rho-GAP domain-containing protein</fullName>
    </recommendedName>
</protein>
<evidence type="ECO:0000259" key="2">
    <source>
        <dbReference type="PROSITE" id="PS50238"/>
    </source>
</evidence>
<dbReference type="PANTHER" id="PTHR45808">
    <property type="entry name" value="RHO GTPASE-ACTIVATING PROTEIN 68F"/>
    <property type="match status" value="1"/>
</dbReference>
<accession>A0A9P7BCJ8</accession>
<dbReference type="GO" id="GO:0007264">
    <property type="term" value="P:small GTPase-mediated signal transduction"/>
    <property type="evidence" value="ECO:0007669"/>
    <property type="project" value="TreeGrafter"/>
</dbReference>
<organism evidence="3 4">
    <name type="scientific">Maudiozyma exigua</name>
    <name type="common">Yeast</name>
    <name type="synonym">Kazachstania exigua</name>
    <dbReference type="NCBI Taxonomy" id="34358"/>
    <lineage>
        <taxon>Eukaryota</taxon>
        <taxon>Fungi</taxon>
        <taxon>Dikarya</taxon>
        <taxon>Ascomycota</taxon>
        <taxon>Saccharomycotina</taxon>
        <taxon>Saccharomycetes</taxon>
        <taxon>Saccharomycetales</taxon>
        <taxon>Saccharomycetaceae</taxon>
        <taxon>Maudiozyma</taxon>
    </lineage>
</organism>
<dbReference type="GO" id="GO:0005737">
    <property type="term" value="C:cytoplasm"/>
    <property type="evidence" value="ECO:0007669"/>
    <property type="project" value="TreeGrafter"/>
</dbReference>
<sequence>MIDINVNNIFFKSYSIDPNSGHSIYVFDSTYLPDPTEIGGDKQVYDLLIDELMDLLITKLPQSPYSLVVFSSGFTEKKISWVYGIKMFSKLPKESRFYLQKTYIVHESFFIRTVYQVLTNAMNIKFLPILGSNTSTEIDSSPESSVAVVHVQDLTALSKMIDITRLRISLSVYLHDYEISEYIDVPEEYFTRLTDLAKRKYRQLIFDKIFKKISIYGVKSELLFQKPGSYRKVNIFLDIIERNNYVDISQWDIYSLGSVFLHFIKNKANPLIPIDLIPLPVSDDLNHTVRTFVDMINFNNYYHLFITIFPLFISIMKAEEVTKHTSKTLSKALAPTLCKEKLSMNNTDRLAIGTRFIKNLLENFDEIVNSCEKMDKRGRSAHANKPLPGVPSKKSQPLPPTPLSKQQISMTPPMLPKPRKSSPIKYGSTSPSRNSSNETEDLRSESPIKSFSSLKLSNDENLKYDAPESLVRPQSPLSLNRKGSISNMSIRISSTDSTLLNTSDLTEENLRINSLSSKFQSRVSSGATIASGQRSPSSSSVKRMSPDTINLAEQPTDDKPDINSSEFDSVREMVTDDLGPLPVSKFEKFDKELKKRQLAKKAEIKTKDKFSDVGFSDVSQGIKSSKVSKLAALYEERLQGLQVMNEIMAKK</sequence>
<proteinExistence type="predicted"/>
<comment type="caution">
    <text evidence="3">The sequence shown here is derived from an EMBL/GenBank/DDBJ whole genome shotgun (WGS) entry which is preliminary data.</text>
</comment>
<dbReference type="InterPro" id="IPR000198">
    <property type="entry name" value="RhoGAP_dom"/>
</dbReference>
<evidence type="ECO:0000256" key="1">
    <source>
        <dbReference type="SAM" id="MobiDB-lite"/>
    </source>
</evidence>
<feature type="compositionally biased region" description="Polar residues" evidence="1">
    <location>
        <begin position="427"/>
        <end position="437"/>
    </location>
</feature>
<dbReference type="Proteomes" id="UP000750334">
    <property type="component" value="Unassembled WGS sequence"/>
</dbReference>
<gene>
    <name evidence="3" type="ORF">C6P45_001941</name>
</gene>
<dbReference type="InterPro" id="IPR001251">
    <property type="entry name" value="CRAL-TRIO_dom"/>
</dbReference>
<dbReference type="CDD" id="cd00159">
    <property type="entry name" value="RhoGAP"/>
    <property type="match status" value="1"/>
</dbReference>
<dbReference type="EMBL" id="PUHR01000002">
    <property type="protein sequence ID" value="KAG0672479.1"/>
    <property type="molecule type" value="Genomic_DNA"/>
</dbReference>
<dbReference type="Pfam" id="PF13716">
    <property type="entry name" value="CRAL_TRIO_2"/>
    <property type="match status" value="1"/>
</dbReference>
<evidence type="ECO:0000313" key="3">
    <source>
        <dbReference type="EMBL" id="KAG0672479.1"/>
    </source>
</evidence>
<dbReference type="InterPro" id="IPR036865">
    <property type="entry name" value="CRAL-TRIO_dom_sf"/>
</dbReference>
<reference evidence="3 4" key="1">
    <citation type="submission" date="2020-11" db="EMBL/GenBank/DDBJ databases">
        <title>Kefir isolates.</title>
        <authorList>
            <person name="Marcisauskas S."/>
            <person name="Kim Y."/>
            <person name="Blasche S."/>
        </authorList>
    </citation>
    <scope>NUCLEOTIDE SEQUENCE [LARGE SCALE GENOMIC DNA]</scope>
    <source>
        <strain evidence="3 4">OG2</strain>
    </source>
</reference>
<evidence type="ECO:0000313" key="4">
    <source>
        <dbReference type="Proteomes" id="UP000750334"/>
    </source>
</evidence>
<name>A0A9P7BCJ8_MAUEX</name>
<dbReference type="Pfam" id="PF00620">
    <property type="entry name" value="RhoGAP"/>
    <property type="match status" value="1"/>
</dbReference>
<dbReference type="Gene3D" id="1.10.555.10">
    <property type="entry name" value="Rho GTPase activation protein"/>
    <property type="match status" value="1"/>
</dbReference>
<feature type="compositionally biased region" description="Low complexity" evidence="1">
    <location>
        <begin position="531"/>
        <end position="543"/>
    </location>
</feature>
<dbReference type="AlphaFoldDB" id="A0A9P7BCJ8"/>
<dbReference type="PROSITE" id="PS50238">
    <property type="entry name" value="RHOGAP"/>
    <property type="match status" value="1"/>
</dbReference>
<dbReference type="SMART" id="SM00324">
    <property type="entry name" value="RhoGAP"/>
    <property type="match status" value="1"/>
</dbReference>
<keyword evidence="4" id="KW-1185">Reference proteome</keyword>
<dbReference type="GO" id="GO:0005096">
    <property type="term" value="F:GTPase activator activity"/>
    <property type="evidence" value="ECO:0007669"/>
    <property type="project" value="TreeGrafter"/>
</dbReference>
<dbReference type="PANTHER" id="PTHR45808:SF2">
    <property type="entry name" value="RHO GTPASE-ACTIVATING PROTEIN 68F"/>
    <property type="match status" value="1"/>
</dbReference>